<dbReference type="SUPFAM" id="SSF49879">
    <property type="entry name" value="SMAD/FHA domain"/>
    <property type="match status" value="1"/>
</dbReference>
<dbReference type="Gene3D" id="2.60.200.20">
    <property type="match status" value="1"/>
</dbReference>
<reference evidence="3 4" key="1">
    <citation type="submission" date="2023-10" db="EMBL/GenBank/DDBJ databases">
        <title>Paenibacillus strain PFR10 Genome sequencing and assembly.</title>
        <authorList>
            <person name="Kim I."/>
        </authorList>
    </citation>
    <scope>NUCLEOTIDE SEQUENCE [LARGE SCALE GENOMIC DNA]</scope>
    <source>
        <strain evidence="3 4">PFR10</strain>
    </source>
</reference>
<dbReference type="RefSeq" id="WP_315949605.1">
    <property type="nucleotide sequence ID" value="NZ_JAWCUD010000001.1"/>
</dbReference>
<dbReference type="PANTHER" id="PTHR23308">
    <property type="entry name" value="NUCLEAR INHIBITOR OF PROTEIN PHOSPHATASE-1"/>
    <property type="match status" value="1"/>
</dbReference>
<organism evidence="3 4">
    <name type="scientific">Paenibacillus violae</name>
    <dbReference type="NCBI Taxonomy" id="3077234"/>
    <lineage>
        <taxon>Bacteria</taxon>
        <taxon>Bacillati</taxon>
        <taxon>Bacillota</taxon>
        <taxon>Bacilli</taxon>
        <taxon>Bacillales</taxon>
        <taxon>Paenibacillaceae</taxon>
        <taxon>Paenibacillus</taxon>
    </lineage>
</organism>
<gene>
    <name evidence="3" type="ORF">RQP52_03950</name>
</gene>
<proteinExistence type="predicted"/>
<dbReference type="Pfam" id="PF19909">
    <property type="entry name" value="DUF6382"/>
    <property type="match status" value="1"/>
</dbReference>
<keyword evidence="1" id="KW-0812">Transmembrane</keyword>
<dbReference type="PROSITE" id="PS50006">
    <property type="entry name" value="FHA_DOMAIN"/>
    <property type="match status" value="1"/>
</dbReference>
<feature type="domain" description="FHA" evidence="2">
    <location>
        <begin position="400"/>
        <end position="452"/>
    </location>
</feature>
<evidence type="ECO:0000313" key="3">
    <source>
        <dbReference type="EMBL" id="MDU0200228.1"/>
    </source>
</evidence>
<dbReference type="Proteomes" id="UP001260980">
    <property type="component" value="Unassembled WGS sequence"/>
</dbReference>
<accession>A0ABU3R7H9</accession>
<keyword evidence="4" id="KW-1185">Reference proteome</keyword>
<evidence type="ECO:0000256" key="1">
    <source>
        <dbReference type="SAM" id="Phobius"/>
    </source>
</evidence>
<protein>
    <submittedName>
        <fullName evidence="3">DUF6382 domain-containing protein</fullName>
    </submittedName>
</protein>
<feature type="transmembrane region" description="Helical" evidence="1">
    <location>
        <begin position="284"/>
        <end position="303"/>
    </location>
</feature>
<keyword evidence="1" id="KW-0472">Membrane</keyword>
<dbReference type="EMBL" id="JAWCUD010000001">
    <property type="protein sequence ID" value="MDU0200228.1"/>
    <property type="molecule type" value="Genomic_DNA"/>
</dbReference>
<dbReference type="Pfam" id="PF00498">
    <property type="entry name" value="FHA"/>
    <property type="match status" value="1"/>
</dbReference>
<evidence type="ECO:0000313" key="4">
    <source>
        <dbReference type="Proteomes" id="UP001260980"/>
    </source>
</evidence>
<dbReference type="SMART" id="SM00240">
    <property type="entry name" value="FHA"/>
    <property type="match status" value="1"/>
</dbReference>
<dbReference type="InterPro" id="IPR045962">
    <property type="entry name" value="DUF6382"/>
</dbReference>
<dbReference type="InterPro" id="IPR008984">
    <property type="entry name" value="SMAD_FHA_dom_sf"/>
</dbReference>
<name>A0ABU3R7H9_9BACL</name>
<sequence length="477" mass="54153">MTEELFGLRYEFVYQHGHCMRLFKDDGEGLTVDALSTLQIKMLEANTIPNMLPLEIQEIDHRISLLYSLTAKRMLAQVLKVEELSKSQFAKLMYAIVCVIDDSKNYMLHETGFVLKDNFIFIGSDWSDVFLTYVPMEQSTKEWSVCNAIKDLMRQIASKLNDKVKQDIDAWLDTDALPCTPQTLQNFKTNLLKLMDLQTLVHDGLPKPVRKQNRIINQINTTTSNPLKESPINTPILDVKQDINNSQTASFYPITQRAQFIVLIGIIIVMAFLWQHHVSSPTTSSLHLSAGITILLADVWFVLKFLGLPRYRSDGEKQVPFFSDKPEKYFESNKEAITVSNVEPQDIQSHYQNLHMHTTLIQNNARNATVFLGNLKPEGPRLEVQMQGMPKSVPILSDHFTIGRGDANLKADYVLEEAGVSRIHAEITKCDKGYALKDTGSTNGTSLNGEPIVTYQSYLLKDGDEIQIVCQTLIFRY</sequence>
<dbReference type="InterPro" id="IPR050923">
    <property type="entry name" value="Cell_Proc_Reg/RNA_Proc"/>
</dbReference>
<comment type="caution">
    <text evidence="3">The sequence shown here is derived from an EMBL/GenBank/DDBJ whole genome shotgun (WGS) entry which is preliminary data.</text>
</comment>
<evidence type="ECO:0000259" key="2">
    <source>
        <dbReference type="PROSITE" id="PS50006"/>
    </source>
</evidence>
<feature type="transmembrane region" description="Helical" evidence="1">
    <location>
        <begin position="260"/>
        <end position="278"/>
    </location>
</feature>
<dbReference type="CDD" id="cd00060">
    <property type="entry name" value="FHA"/>
    <property type="match status" value="1"/>
</dbReference>
<dbReference type="InterPro" id="IPR000253">
    <property type="entry name" value="FHA_dom"/>
</dbReference>
<keyword evidence="1" id="KW-1133">Transmembrane helix</keyword>